<dbReference type="FunCoup" id="T0QN99">
    <property type="interactions" value="208"/>
</dbReference>
<dbReference type="InParanoid" id="T0QN99"/>
<feature type="chain" id="PRO_5004583454" description="Sugar phosphate transporter domain-containing protein" evidence="6">
    <location>
        <begin position="20"/>
        <end position="306"/>
    </location>
</feature>
<evidence type="ECO:0000256" key="6">
    <source>
        <dbReference type="SAM" id="SignalP"/>
    </source>
</evidence>
<dbReference type="VEuPathDB" id="FungiDB:SDRG_02985"/>
<organism evidence="8 9">
    <name type="scientific">Saprolegnia diclina (strain VS20)</name>
    <dbReference type="NCBI Taxonomy" id="1156394"/>
    <lineage>
        <taxon>Eukaryota</taxon>
        <taxon>Sar</taxon>
        <taxon>Stramenopiles</taxon>
        <taxon>Oomycota</taxon>
        <taxon>Saprolegniomycetes</taxon>
        <taxon>Saprolegniales</taxon>
        <taxon>Saprolegniaceae</taxon>
        <taxon>Saprolegnia</taxon>
    </lineage>
</organism>
<dbReference type="OMA" id="AYICHAL"/>
<feature type="transmembrane region" description="Helical" evidence="5">
    <location>
        <begin position="180"/>
        <end position="202"/>
    </location>
</feature>
<reference evidence="8 9" key="1">
    <citation type="submission" date="2012-04" db="EMBL/GenBank/DDBJ databases">
        <title>The Genome Sequence of Saprolegnia declina VS20.</title>
        <authorList>
            <consortium name="The Broad Institute Genome Sequencing Platform"/>
            <person name="Russ C."/>
            <person name="Nusbaum C."/>
            <person name="Tyler B."/>
            <person name="van West P."/>
            <person name="Dieguez-Uribeondo J."/>
            <person name="de Bruijn I."/>
            <person name="Tripathy S."/>
            <person name="Jiang R."/>
            <person name="Young S.K."/>
            <person name="Zeng Q."/>
            <person name="Gargeya S."/>
            <person name="Fitzgerald M."/>
            <person name="Haas B."/>
            <person name="Abouelleil A."/>
            <person name="Alvarado L."/>
            <person name="Arachchi H.M."/>
            <person name="Berlin A."/>
            <person name="Chapman S.B."/>
            <person name="Goldberg J."/>
            <person name="Griggs A."/>
            <person name="Gujja S."/>
            <person name="Hansen M."/>
            <person name="Howarth C."/>
            <person name="Imamovic A."/>
            <person name="Larimer J."/>
            <person name="McCowen C."/>
            <person name="Montmayeur A."/>
            <person name="Murphy C."/>
            <person name="Neiman D."/>
            <person name="Pearson M."/>
            <person name="Priest M."/>
            <person name="Roberts A."/>
            <person name="Saif S."/>
            <person name="Shea T."/>
            <person name="Sisk P."/>
            <person name="Sykes S."/>
            <person name="Wortman J."/>
            <person name="Nusbaum C."/>
            <person name="Birren B."/>
        </authorList>
    </citation>
    <scope>NUCLEOTIDE SEQUENCE [LARGE SCALE GENOMIC DNA]</scope>
    <source>
        <strain evidence="8 9">VS20</strain>
    </source>
</reference>
<feature type="transmembrane region" description="Helical" evidence="5">
    <location>
        <begin position="260"/>
        <end position="285"/>
    </location>
</feature>
<dbReference type="RefSeq" id="XP_008606821.1">
    <property type="nucleotide sequence ID" value="XM_008608599.1"/>
</dbReference>
<dbReference type="InterPro" id="IPR004853">
    <property type="entry name" value="Sugar_P_trans_dom"/>
</dbReference>
<dbReference type="eggNOG" id="KOG1441">
    <property type="taxonomic scope" value="Eukaryota"/>
</dbReference>
<evidence type="ECO:0000259" key="7">
    <source>
        <dbReference type="Pfam" id="PF03151"/>
    </source>
</evidence>
<evidence type="ECO:0000256" key="3">
    <source>
        <dbReference type="ARBA" id="ARBA00022989"/>
    </source>
</evidence>
<feature type="signal peptide" evidence="6">
    <location>
        <begin position="1"/>
        <end position="19"/>
    </location>
</feature>
<evidence type="ECO:0000313" key="8">
    <source>
        <dbReference type="EMBL" id="EQC39549.1"/>
    </source>
</evidence>
<dbReference type="InterPro" id="IPR050186">
    <property type="entry name" value="TPT_transporter"/>
</dbReference>
<dbReference type="SUPFAM" id="SSF103481">
    <property type="entry name" value="Multidrug resistance efflux transporter EmrE"/>
    <property type="match status" value="1"/>
</dbReference>
<protein>
    <recommendedName>
        <fullName evidence="7">Sugar phosphate transporter domain-containing protein</fullName>
    </recommendedName>
</protein>
<evidence type="ECO:0000256" key="5">
    <source>
        <dbReference type="SAM" id="Phobius"/>
    </source>
</evidence>
<proteinExistence type="predicted"/>
<name>T0QN99_SAPDV</name>
<keyword evidence="9" id="KW-1185">Reference proteome</keyword>
<keyword evidence="4 5" id="KW-0472">Membrane</keyword>
<dbReference type="GeneID" id="19943712"/>
<sequence length="306" mass="33267">MQTTISHSVAAWLVGSVLCGVTSKQILSEIHCPYTLSALQMTLAYICHALWAAPRRSPETVLSESQEISLLFAALAFAIGVSCLNGGFELMHVSISETLRALEPLWTVSLAMTRLRRDAPVSRLRLVALGPIVLGVGLSAYHNASFRILGLAMVMVANIVFPIRSLLVKQLQRALPLEHIFAATLLYGMLFQWLGATVSLAFGGVRWIELQPKHVLVGLLNGVSFYTYHRASYSVLVATDMTTHAVVNAFRRVLTILFSFAYFGVPLAPGNALGMVVAGAGALLYARALRQERQDATDTIQAKDTV</sequence>
<dbReference type="GO" id="GO:0016020">
    <property type="term" value="C:membrane"/>
    <property type="evidence" value="ECO:0007669"/>
    <property type="project" value="UniProtKB-SubCell"/>
</dbReference>
<dbReference type="STRING" id="1156394.T0QN99"/>
<dbReference type="InterPro" id="IPR037185">
    <property type="entry name" value="EmrE-like"/>
</dbReference>
<gene>
    <name evidence="8" type="ORF">SDRG_02985</name>
</gene>
<keyword evidence="6" id="KW-0732">Signal</keyword>
<keyword evidence="2 5" id="KW-0812">Transmembrane</keyword>
<dbReference type="Proteomes" id="UP000030762">
    <property type="component" value="Unassembled WGS sequence"/>
</dbReference>
<dbReference type="OrthoDB" id="6418713at2759"/>
<comment type="subcellular location">
    <subcellularLocation>
        <location evidence="1">Membrane</location>
        <topology evidence="1">Multi-pass membrane protein</topology>
    </subcellularLocation>
</comment>
<dbReference type="PANTHER" id="PTHR11132">
    <property type="entry name" value="SOLUTE CARRIER FAMILY 35"/>
    <property type="match status" value="1"/>
</dbReference>
<dbReference type="Pfam" id="PF03151">
    <property type="entry name" value="TPT"/>
    <property type="match status" value="1"/>
</dbReference>
<feature type="domain" description="Sugar phosphate transporter" evidence="7">
    <location>
        <begin position="8"/>
        <end position="285"/>
    </location>
</feature>
<dbReference type="EMBL" id="JH767138">
    <property type="protein sequence ID" value="EQC39549.1"/>
    <property type="molecule type" value="Genomic_DNA"/>
</dbReference>
<feature type="transmembrane region" description="Helical" evidence="5">
    <location>
        <begin position="68"/>
        <end position="88"/>
    </location>
</feature>
<evidence type="ECO:0000313" key="9">
    <source>
        <dbReference type="Proteomes" id="UP000030762"/>
    </source>
</evidence>
<evidence type="ECO:0000256" key="4">
    <source>
        <dbReference type="ARBA" id="ARBA00023136"/>
    </source>
</evidence>
<dbReference type="AlphaFoldDB" id="T0QN99"/>
<accession>T0QN99</accession>
<feature type="transmembrane region" description="Helical" evidence="5">
    <location>
        <begin position="124"/>
        <end position="142"/>
    </location>
</feature>
<evidence type="ECO:0000256" key="2">
    <source>
        <dbReference type="ARBA" id="ARBA00022692"/>
    </source>
</evidence>
<keyword evidence="3 5" id="KW-1133">Transmembrane helix</keyword>
<evidence type="ECO:0000256" key="1">
    <source>
        <dbReference type="ARBA" id="ARBA00004141"/>
    </source>
</evidence>
<feature type="transmembrane region" description="Helical" evidence="5">
    <location>
        <begin position="148"/>
        <end position="168"/>
    </location>
</feature>